<sequence length="131" mass="14763">MTASEYKRLKEQGNVLDFTTLNTTRELLEKAGHQKLVRSITEIIANGEISKPILHNNQNSWTAFFQVSLTVEDIDLVISTLLDAEVAALDDNYETTAKASFYALMVNRWTELQQTVEMLGQTQRNSLGNTP</sequence>
<accession>A0A238YY62</accession>
<organism evidence="1 2">
    <name type="scientific">Hymenobacter mucosus</name>
    <dbReference type="NCBI Taxonomy" id="1411120"/>
    <lineage>
        <taxon>Bacteria</taxon>
        <taxon>Pseudomonadati</taxon>
        <taxon>Bacteroidota</taxon>
        <taxon>Cytophagia</taxon>
        <taxon>Cytophagales</taxon>
        <taxon>Hymenobacteraceae</taxon>
        <taxon>Hymenobacter</taxon>
    </lineage>
</organism>
<evidence type="ECO:0000313" key="1">
    <source>
        <dbReference type="EMBL" id="SNR76000.1"/>
    </source>
</evidence>
<keyword evidence="2" id="KW-1185">Reference proteome</keyword>
<proteinExistence type="predicted"/>
<evidence type="ECO:0000313" key="2">
    <source>
        <dbReference type="Proteomes" id="UP000198310"/>
    </source>
</evidence>
<reference evidence="2" key="1">
    <citation type="submission" date="2017-06" db="EMBL/GenBank/DDBJ databases">
        <authorList>
            <person name="Varghese N."/>
            <person name="Submissions S."/>
        </authorList>
    </citation>
    <scope>NUCLEOTIDE SEQUENCE [LARGE SCALE GENOMIC DNA]</scope>
    <source>
        <strain evidence="2">DSM 28041</strain>
    </source>
</reference>
<name>A0A238YY62_9BACT</name>
<protein>
    <submittedName>
        <fullName evidence="1">Uncharacterized protein</fullName>
    </submittedName>
</protein>
<dbReference type="EMBL" id="FZNS01000006">
    <property type="protein sequence ID" value="SNR76000.1"/>
    <property type="molecule type" value="Genomic_DNA"/>
</dbReference>
<gene>
    <name evidence="1" type="ORF">SAMN06269173_106185</name>
</gene>
<dbReference type="AlphaFoldDB" id="A0A238YY62"/>
<dbReference type="Proteomes" id="UP000198310">
    <property type="component" value="Unassembled WGS sequence"/>
</dbReference>